<dbReference type="EMBL" id="LVJN01000015">
    <property type="protein sequence ID" value="OSM06887.1"/>
    <property type="molecule type" value="Genomic_DNA"/>
</dbReference>
<sequence>MAASKQWTHSIPTGENSMAKTPKPEPPKARNPIARVIKQIPQQVVPSKKKERKPKHRPNPLGDWADPFPA</sequence>
<proteinExistence type="predicted"/>
<comment type="caution">
    <text evidence="2">The sequence shown here is derived from an EMBL/GenBank/DDBJ whole genome shotgun (WGS) entry which is preliminary data.</text>
</comment>
<evidence type="ECO:0000313" key="2">
    <source>
        <dbReference type="EMBL" id="OSM06887.1"/>
    </source>
</evidence>
<protein>
    <submittedName>
        <fullName evidence="2">Uncharacterized protein</fullName>
    </submittedName>
</protein>
<feature type="region of interest" description="Disordered" evidence="1">
    <location>
        <begin position="1"/>
        <end position="70"/>
    </location>
</feature>
<evidence type="ECO:0000256" key="1">
    <source>
        <dbReference type="SAM" id="MobiDB-lite"/>
    </source>
</evidence>
<feature type="compositionally biased region" description="Polar residues" evidence="1">
    <location>
        <begin position="1"/>
        <end position="19"/>
    </location>
</feature>
<reference evidence="2 3" key="1">
    <citation type="journal article" date="2016" name="BMC Genomics">
        <title>Combined genomic and structural analyses of a cultured magnetotactic bacterium reveals its niche adaptation to a dynamic environment.</title>
        <authorList>
            <person name="Araujo A.C."/>
            <person name="Morillo V."/>
            <person name="Cypriano J."/>
            <person name="Teixeira L.C."/>
            <person name="Leao P."/>
            <person name="Lyra S."/>
            <person name="Almeida L.G."/>
            <person name="Bazylinski D.A."/>
            <person name="Vasconcellos A.T."/>
            <person name="Abreu F."/>
            <person name="Lins U."/>
        </authorList>
    </citation>
    <scope>NUCLEOTIDE SEQUENCE [LARGE SCALE GENOMIC DNA]</scope>
    <source>
        <strain evidence="2 3">IT-1</strain>
    </source>
</reference>
<dbReference type="AlphaFoldDB" id="A0A1Y2K8R7"/>
<dbReference type="Proteomes" id="UP000194003">
    <property type="component" value="Unassembled WGS sequence"/>
</dbReference>
<name>A0A1Y2K8R7_9PROT</name>
<accession>A0A1Y2K8R7</accession>
<evidence type="ECO:0000313" key="3">
    <source>
        <dbReference type="Proteomes" id="UP000194003"/>
    </source>
</evidence>
<keyword evidence="3" id="KW-1185">Reference proteome</keyword>
<feature type="compositionally biased region" description="Basic residues" evidence="1">
    <location>
        <begin position="47"/>
        <end position="58"/>
    </location>
</feature>
<gene>
    <name evidence="2" type="ORF">MAIT1_00232</name>
</gene>
<organism evidence="2 3">
    <name type="scientific">Magnetofaba australis IT-1</name>
    <dbReference type="NCBI Taxonomy" id="1434232"/>
    <lineage>
        <taxon>Bacteria</taxon>
        <taxon>Pseudomonadati</taxon>
        <taxon>Pseudomonadota</taxon>
        <taxon>Magnetococcia</taxon>
        <taxon>Magnetococcales</taxon>
        <taxon>Magnetococcaceae</taxon>
        <taxon>Magnetofaba</taxon>
    </lineage>
</organism>
<dbReference type="STRING" id="1434232.MAIT1_00232"/>